<name>A0A1L8CRI6_9THEO</name>
<dbReference type="STRING" id="870242.cpu_00460"/>
<dbReference type="Pfam" id="PF04014">
    <property type="entry name" value="MazE_antitoxin"/>
    <property type="match status" value="1"/>
</dbReference>
<dbReference type="Gene3D" id="2.10.260.10">
    <property type="match status" value="1"/>
</dbReference>
<feature type="domain" description="SpoVT-AbrB" evidence="1">
    <location>
        <begin position="7"/>
        <end position="52"/>
    </location>
</feature>
<keyword evidence="3" id="KW-1185">Reference proteome</keyword>
<accession>A0A1L8CRI6</accession>
<dbReference type="NCBIfam" id="TIGR02609">
    <property type="entry name" value="doc_partner"/>
    <property type="match status" value="1"/>
</dbReference>
<comment type="caution">
    <text evidence="2">The sequence shown here is derived from an EMBL/GenBank/DDBJ whole genome shotgun (WGS) entry which is preliminary data.</text>
</comment>
<dbReference type="InterPro" id="IPR037914">
    <property type="entry name" value="SpoVT-AbrB_sf"/>
</dbReference>
<dbReference type="RefSeq" id="WP_075857983.1">
    <property type="nucleotide sequence ID" value="NZ_BDJK01000003.1"/>
</dbReference>
<dbReference type="AlphaFoldDB" id="A0A1L8CRI6"/>
<dbReference type="SMART" id="SM00966">
    <property type="entry name" value="SpoVT_AbrB"/>
    <property type="match status" value="1"/>
</dbReference>
<gene>
    <name evidence="2" type="ORF">cpu_00460</name>
</gene>
<evidence type="ECO:0000313" key="3">
    <source>
        <dbReference type="Proteomes" id="UP000187485"/>
    </source>
</evidence>
<reference evidence="3" key="1">
    <citation type="submission" date="2016-12" db="EMBL/GenBank/DDBJ databases">
        <title>Draft Genome Sequences od Carboxydothermus pertinax and islandicus, Hydrogenogenic Carboxydotrophic Bacteria.</title>
        <authorList>
            <person name="Fukuyama Y."/>
            <person name="Ohmae K."/>
            <person name="Yoneda Y."/>
            <person name="Yoshida T."/>
            <person name="Sako Y."/>
        </authorList>
    </citation>
    <scope>NUCLEOTIDE SEQUENCE [LARGE SCALE GENOMIC DNA]</scope>
    <source>
        <strain evidence="3">Ug1</strain>
    </source>
</reference>
<dbReference type="InterPro" id="IPR013432">
    <property type="entry name" value="Doc_partner"/>
</dbReference>
<sequence length="79" mass="8935">MNVRKTFKVGNSLVISIPQEYVKSLGIKEGDPLIVEPWESGFIVKTFGAMTQRPQKISSKTPVERLLEEYGFVLEEFSS</sequence>
<organism evidence="2 3">
    <name type="scientific">Carboxydothermus pertinax</name>
    <dbReference type="NCBI Taxonomy" id="870242"/>
    <lineage>
        <taxon>Bacteria</taxon>
        <taxon>Bacillati</taxon>
        <taxon>Bacillota</taxon>
        <taxon>Clostridia</taxon>
        <taxon>Thermoanaerobacterales</taxon>
        <taxon>Thermoanaerobacteraceae</taxon>
        <taxon>Carboxydothermus</taxon>
    </lineage>
</organism>
<evidence type="ECO:0000313" key="2">
    <source>
        <dbReference type="EMBL" id="GAV21536.1"/>
    </source>
</evidence>
<protein>
    <recommendedName>
        <fullName evidence="1">SpoVT-AbrB domain-containing protein</fullName>
    </recommendedName>
</protein>
<dbReference type="EMBL" id="BDJK01000003">
    <property type="protein sequence ID" value="GAV21536.1"/>
    <property type="molecule type" value="Genomic_DNA"/>
</dbReference>
<dbReference type="Proteomes" id="UP000187485">
    <property type="component" value="Unassembled WGS sequence"/>
</dbReference>
<proteinExistence type="predicted"/>
<dbReference type="GO" id="GO:0003677">
    <property type="term" value="F:DNA binding"/>
    <property type="evidence" value="ECO:0007669"/>
    <property type="project" value="InterPro"/>
</dbReference>
<dbReference type="OrthoDB" id="582905at2"/>
<dbReference type="InterPro" id="IPR007159">
    <property type="entry name" value="SpoVT-AbrB_dom"/>
</dbReference>
<evidence type="ECO:0000259" key="1">
    <source>
        <dbReference type="SMART" id="SM00966"/>
    </source>
</evidence>
<dbReference type="SUPFAM" id="SSF89447">
    <property type="entry name" value="AbrB/MazE/MraZ-like"/>
    <property type="match status" value="1"/>
</dbReference>